<dbReference type="PANTHER" id="PTHR43531:SF11">
    <property type="entry name" value="METHYL-ACCEPTING CHEMOTAXIS PROTEIN 3"/>
    <property type="match status" value="1"/>
</dbReference>
<evidence type="ECO:0000259" key="6">
    <source>
        <dbReference type="PROSITE" id="PS50111"/>
    </source>
</evidence>
<evidence type="ECO:0000256" key="4">
    <source>
        <dbReference type="SAM" id="MobiDB-lite"/>
    </source>
</evidence>
<comment type="similarity">
    <text evidence="2">Belongs to the methyl-accepting chemotaxis (MCP) protein family.</text>
</comment>
<dbReference type="RefSeq" id="WP_050061762.1">
    <property type="nucleotide sequence ID" value="NZ_JACHEK010000006.1"/>
</dbReference>
<dbReference type="AlphaFoldDB" id="A0A841JUN5"/>
<protein>
    <recommendedName>
        <fullName evidence="6">Methyl-accepting transducer domain-containing protein</fullName>
    </recommendedName>
</protein>
<dbReference type="GO" id="GO:0004888">
    <property type="term" value="F:transmembrane signaling receptor activity"/>
    <property type="evidence" value="ECO:0007669"/>
    <property type="project" value="InterPro"/>
</dbReference>
<dbReference type="InterPro" id="IPR051310">
    <property type="entry name" value="MCP_chemotaxis"/>
</dbReference>
<keyword evidence="3" id="KW-0807">Transducer</keyword>
<dbReference type="GO" id="GO:0007165">
    <property type="term" value="P:signal transduction"/>
    <property type="evidence" value="ECO:0007669"/>
    <property type="project" value="UniProtKB-KW"/>
</dbReference>
<dbReference type="Proteomes" id="UP000538666">
    <property type="component" value="Unassembled WGS sequence"/>
</dbReference>
<dbReference type="GO" id="GO:0006935">
    <property type="term" value="P:chemotaxis"/>
    <property type="evidence" value="ECO:0007669"/>
    <property type="project" value="UniProtKB-KW"/>
</dbReference>
<evidence type="ECO:0000256" key="1">
    <source>
        <dbReference type="ARBA" id="ARBA00022500"/>
    </source>
</evidence>
<dbReference type="GO" id="GO:0016020">
    <property type="term" value="C:membrane"/>
    <property type="evidence" value="ECO:0007669"/>
    <property type="project" value="InterPro"/>
</dbReference>
<dbReference type="Gene3D" id="1.10.287.950">
    <property type="entry name" value="Methyl-accepting chemotaxis protein"/>
    <property type="match status" value="1"/>
</dbReference>
<sequence>MKNWSISSRVAAGFGLGLACMAFLSALSIYTMHSVQESEEARLKIYVPAEKMSEDFERQILNARIFFIYFVTIQKPGSLDKGWERYHKAEAQQKSLLVLTDKNSELAELRPAVEKLGEDLDTYGASLAATLKMVQTGTRQGDVYDAQVKDWAAKGAVLVADAGKVQDLCGTLSTDSSLSVVDRLKASILHNLLILAGGLGISILLAYVIVRGINQGLRFITDNLNDGSHQVLSAAEQVASASQNLAKECAEQAATIEETSAAAVEIDSMASRSSESAQKAADLVIEAVKGNEHVERSMQDCVEAMGAIGDSSSQIAKTLQVITQIAFQTNILALNASVEAARAGAAGAGFSVVADEVRSLAQRCSAASEEISTLVERSLANSAAGRTKIASLADSGSNARDAFAKIKPLMDGIVAHSREQNQAIQQVVRSLHKMEQATQKSAATAEESAAGAEELNAQSQQLQHLAGDLGQIVNGAGESVETGQGVRNSRTFTGSRIDPARI</sequence>
<keyword evidence="8" id="KW-1185">Reference proteome</keyword>
<dbReference type="Pfam" id="PF00015">
    <property type="entry name" value="MCPsignal"/>
    <property type="match status" value="1"/>
</dbReference>
<dbReference type="SMART" id="SM00283">
    <property type="entry name" value="MA"/>
    <property type="match status" value="1"/>
</dbReference>
<accession>A0A841JUN5</accession>
<dbReference type="PANTHER" id="PTHR43531">
    <property type="entry name" value="PROTEIN ICFG"/>
    <property type="match status" value="1"/>
</dbReference>
<keyword evidence="5" id="KW-0472">Membrane</keyword>
<feature type="domain" description="Methyl-accepting transducer" evidence="6">
    <location>
        <begin position="227"/>
        <end position="456"/>
    </location>
</feature>
<evidence type="ECO:0000256" key="2">
    <source>
        <dbReference type="ARBA" id="ARBA00029447"/>
    </source>
</evidence>
<dbReference type="InterPro" id="IPR004090">
    <property type="entry name" value="Chemotax_Me-accpt_rcpt"/>
</dbReference>
<dbReference type="EMBL" id="JACHEK010000006">
    <property type="protein sequence ID" value="MBB6145102.1"/>
    <property type="molecule type" value="Genomic_DNA"/>
</dbReference>
<keyword evidence="1" id="KW-0145">Chemotaxis</keyword>
<dbReference type="InterPro" id="IPR004089">
    <property type="entry name" value="MCPsignal_dom"/>
</dbReference>
<evidence type="ECO:0000313" key="8">
    <source>
        <dbReference type="Proteomes" id="UP000538666"/>
    </source>
</evidence>
<dbReference type="PROSITE" id="PS50111">
    <property type="entry name" value="CHEMOTAXIS_TRANSDUC_2"/>
    <property type="match status" value="1"/>
</dbReference>
<feature type="compositionally biased region" description="Polar residues" evidence="4">
    <location>
        <begin position="481"/>
        <end position="494"/>
    </location>
</feature>
<evidence type="ECO:0000313" key="7">
    <source>
        <dbReference type="EMBL" id="MBB6145102.1"/>
    </source>
</evidence>
<feature type="region of interest" description="Disordered" evidence="4">
    <location>
        <begin position="480"/>
        <end position="502"/>
    </location>
</feature>
<dbReference type="SUPFAM" id="SSF58104">
    <property type="entry name" value="Methyl-accepting chemotaxis protein (MCP) signaling domain"/>
    <property type="match status" value="1"/>
</dbReference>
<evidence type="ECO:0000256" key="5">
    <source>
        <dbReference type="SAM" id="Phobius"/>
    </source>
</evidence>
<gene>
    <name evidence="7" type="ORF">HNQ77_003060</name>
</gene>
<keyword evidence="5" id="KW-0812">Transmembrane</keyword>
<feature type="transmembrane region" description="Helical" evidence="5">
    <location>
        <begin position="188"/>
        <end position="210"/>
    </location>
</feature>
<organism evidence="7 8">
    <name type="scientific">Silvibacterium bohemicum</name>
    <dbReference type="NCBI Taxonomy" id="1577686"/>
    <lineage>
        <taxon>Bacteria</taxon>
        <taxon>Pseudomonadati</taxon>
        <taxon>Acidobacteriota</taxon>
        <taxon>Terriglobia</taxon>
        <taxon>Terriglobales</taxon>
        <taxon>Acidobacteriaceae</taxon>
        <taxon>Silvibacterium</taxon>
    </lineage>
</organism>
<name>A0A841JUN5_9BACT</name>
<dbReference type="PRINTS" id="PR00260">
    <property type="entry name" value="CHEMTRNSDUCR"/>
</dbReference>
<comment type="caution">
    <text evidence="7">The sequence shown here is derived from an EMBL/GenBank/DDBJ whole genome shotgun (WGS) entry which is preliminary data.</text>
</comment>
<reference evidence="7 8" key="1">
    <citation type="submission" date="2020-08" db="EMBL/GenBank/DDBJ databases">
        <title>Genomic Encyclopedia of Type Strains, Phase IV (KMG-IV): sequencing the most valuable type-strain genomes for metagenomic binning, comparative biology and taxonomic classification.</title>
        <authorList>
            <person name="Goeker M."/>
        </authorList>
    </citation>
    <scope>NUCLEOTIDE SEQUENCE [LARGE SCALE GENOMIC DNA]</scope>
    <source>
        <strain evidence="7 8">DSM 103733</strain>
    </source>
</reference>
<proteinExistence type="inferred from homology"/>
<dbReference type="PROSITE" id="PS51257">
    <property type="entry name" value="PROKAR_LIPOPROTEIN"/>
    <property type="match status" value="1"/>
</dbReference>
<evidence type="ECO:0000256" key="3">
    <source>
        <dbReference type="PROSITE-ProRule" id="PRU00284"/>
    </source>
</evidence>
<dbReference type="OrthoDB" id="117380at2"/>
<keyword evidence="5" id="KW-1133">Transmembrane helix</keyword>